<evidence type="ECO:0000256" key="11">
    <source>
        <dbReference type="SAM" id="Phobius"/>
    </source>
</evidence>
<dbReference type="RefSeq" id="WP_381486318.1">
    <property type="nucleotide sequence ID" value="NZ_JBHTIK010000002.1"/>
</dbReference>
<feature type="domain" description="Flagellar M-ring N-terminal" evidence="12">
    <location>
        <begin position="63"/>
        <end position="237"/>
    </location>
</feature>
<comment type="function">
    <text evidence="9">The M ring may be actively involved in energy transduction.</text>
</comment>
<feature type="compositionally biased region" description="Low complexity" evidence="10">
    <location>
        <begin position="333"/>
        <end position="359"/>
    </location>
</feature>
<proteinExistence type="inferred from homology"/>
<name>A0ABW3BYS8_SPHXN</name>
<comment type="caution">
    <text evidence="14">The sequence shown here is derived from an EMBL/GenBank/DDBJ whole genome shotgun (WGS) entry which is preliminary data.</text>
</comment>
<dbReference type="NCBIfam" id="TIGR00206">
    <property type="entry name" value="fliF"/>
    <property type="match status" value="1"/>
</dbReference>
<keyword evidence="14" id="KW-0969">Cilium</keyword>
<evidence type="ECO:0000256" key="10">
    <source>
        <dbReference type="SAM" id="MobiDB-lite"/>
    </source>
</evidence>
<sequence length="582" mass="61372">MSDTATSPAVSAPPPAAPFGPGFGRFQAQLQAMLAQPAVRRSLPMVIGTLVIAAVAMAYILTRTPEMRTLFPGLAEADKAAVVEALQASGITPGIDNMTGSVQVPAADYHKARMLLAGQGLPKAAAEGYALLDDMPLGTSRAIEQARLKQSQESELARSVAEIAAVESARVHLALPEQSVFVRDQAQPTASVFLKLAPGRALGEAQVRSIVNLVASSVPGLPADRVSVIDQMGTLLTPDASGDEFGESRRRIAFQSKMESMYRERLLALLTPIIGSDNFTAEVHLDLDFTETQQTNEAWDKDNAVIRSEQGASQSSGGELAPRGIPGALSNVAPPAATAATPEQAQAQAQNPADPGAAPAAPPSGPRSESYTRNYEIGKQVSVTKAPIGEVRRVSAAVVLRENGKAMTAAETKAIEKLVQSSIGFNAERGDLVAVTSRPFVDPTAETQAWYQVDFQSNAWIGDILKILAALLIFVVVFFMVLRPFLKKALAAADAAPMPAGGVLGAPRSIVLDGGDLQTMEALKARLKPRGGLPPEVLTMANSYDDKVAVVRMFVAEDTARASNVVRQLIRTETAAQGNANE</sequence>
<evidence type="ECO:0000256" key="7">
    <source>
        <dbReference type="ARBA" id="ARBA00023136"/>
    </source>
</evidence>
<evidence type="ECO:0000259" key="12">
    <source>
        <dbReference type="Pfam" id="PF01514"/>
    </source>
</evidence>
<evidence type="ECO:0000256" key="5">
    <source>
        <dbReference type="ARBA" id="ARBA00022692"/>
    </source>
</evidence>
<dbReference type="InterPro" id="IPR045851">
    <property type="entry name" value="AMP-bd_C_sf"/>
</dbReference>
<dbReference type="PRINTS" id="PR01009">
    <property type="entry name" value="FLGMRINGFLIF"/>
</dbReference>
<keyword evidence="5 11" id="KW-0812">Transmembrane</keyword>
<feature type="transmembrane region" description="Helical" evidence="11">
    <location>
        <begin position="464"/>
        <end position="482"/>
    </location>
</feature>
<feature type="domain" description="Flagellar M-ring C-terminal" evidence="13">
    <location>
        <begin position="270"/>
        <end position="440"/>
    </location>
</feature>
<evidence type="ECO:0000313" key="15">
    <source>
        <dbReference type="Proteomes" id="UP001597124"/>
    </source>
</evidence>
<keyword evidence="6 11" id="KW-1133">Transmembrane helix</keyword>
<comment type="similarity">
    <text evidence="3 9">Belongs to the FliF family.</text>
</comment>
<comment type="subcellular location">
    <subcellularLocation>
        <location evidence="1 9">Bacterial flagellum basal body</location>
    </subcellularLocation>
    <subcellularLocation>
        <location evidence="2">Cell membrane</location>
        <topology evidence="2">Multi-pass membrane protein</topology>
    </subcellularLocation>
</comment>
<evidence type="ECO:0000313" key="14">
    <source>
        <dbReference type="EMBL" id="MFD0847390.1"/>
    </source>
</evidence>
<keyword evidence="14" id="KW-0282">Flagellum</keyword>
<keyword evidence="8 9" id="KW-0975">Bacterial flagellum</keyword>
<feature type="transmembrane region" description="Helical" evidence="11">
    <location>
        <begin position="43"/>
        <end position="61"/>
    </location>
</feature>
<dbReference type="Gene3D" id="3.30.300.30">
    <property type="match status" value="1"/>
</dbReference>
<organism evidence="14 15">
    <name type="scientific">Sphingosinicella xenopeptidilytica</name>
    <dbReference type="NCBI Taxonomy" id="364098"/>
    <lineage>
        <taxon>Bacteria</taxon>
        <taxon>Pseudomonadati</taxon>
        <taxon>Pseudomonadota</taxon>
        <taxon>Alphaproteobacteria</taxon>
        <taxon>Sphingomonadales</taxon>
        <taxon>Sphingosinicellaceae</taxon>
        <taxon>Sphingosinicella</taxon>
    </lineage>
</organism>
<dbReference type="PANTHER" id="PTHR30046">
    <property type="entry name" value="FLAGELLAR M-RING PROTEIN"/>
    <property type="match status" value="1"/>
</dbReference>
<dbReference type="EMBL" id="JBHTIK010000002">
    <property type="protein sequence ID" value="MFD0847390.1"/>
    <property type="molecule type" value="Genomic_DNA"/>
</dbReference>
<gene>
    <name evidence="14" type="primary">fliF</name>
    <name evidence="14" type="ORF">ACFQ00_03580</name>
</gene>
<dbReference type="InterPro" id="IPR013556">
    <property type="entry name" value="Flag_M-ring_C"/>
</dbReference>
<dbReference type="Pfam" id="PF08345">
    <property type="entry name" value="YscJ_FliF_C"/>
    <property type="match status" value="1"/>
</dbReference>
<evidence type="ECO:0000256" key="1">
    <source>
        <dbReference type="ARBA" id="ARBA00004117"/>
    </source>
</evidence>
<keyword evidence="14" id="KW-0966">Cell projection</keyword>
<evidence type="ECO:0000256" key="3">
    <source>
        <dbReference type="ARBA" id="ARBA00007971"/>
    </source>
</evidence>
<feature type="region of interest" description="Disordered" evidence="10">
    <location>
        <begin position="308"/>
        <end position="373"/>
    </location>
</feature>
<dbReference type="InterPro" id="IPR043427">
    <property type="entry name" value="YscJ/FliF"/>
</dbReference>
<dbReference type="Pfam" id="PF01514">
    <property type="entry name" value="YscJ_FliF"/>
    <property type="match status" value="1"/>
</dbReference>
<evidence type="ECO:0000256" key="4">
    <source>
        <dbReference type="ARBA" id="ARBA00022475"/>
    </source>
</evidence>
<dbReference type="PIRSF" id="PIRSF004862">
    <property type="entry name" value="FliF"/>
    <property type="match status" value="1"/>
</dbReference>
<evidence type="ECO:0000256" key="2">
    <source>
        <dbReference type="ARBA" id="ARBA00004651"/>
    </source>
</evidence>
<evidence type="ECO:0000259" key="13">
    <source>
        <dbReference type="Pfam" id="PF08345"/>
    </source>
</evidence>
<accession>A0ABW3BYS8</accession>
<keyword evidence="7 11" id="KW-0472">Membrane</keyword>
<reference evidence="15" key="1">
    <citation type="journal article" date="2019" name="Int. J. Syst. Evol. Microbiol.">
        <title>The Global Catalogue of Microorganisms (GCM) 10K type strain sequencing project: providing services to taxonomists for standard genome sequencing and annotation.</title>
        <authorList>
            <consortium name="The Broad Institute Genomics Platform"/>
            <consortium name="The Broad Institute Genome Sequencing Center for Infectious Disease"/>
            <person name="Wu L."/>
            <person name="Ma J."/>
        </authorList>
    </citation>
    <scope>NUCLEOTIDE SEQUENCE [LARGE SCALE GENOMIC DNA]</scope>
    <source>
        <strain evidence="15">CCUG 52537</strain>
    </source>
</reference>
<dbReference type="PANTHER" id="PTHR30046:SF0">
    <property type="entry name" value="FLAGELLAR M-RING PROTEIN"/>
    <property type="match status" value="1"/>
</dbReference>
<evidence type="ECO:0000256" key="6">
    <source>
        <dbReference type="ARBA" id="ARBA00022989"/>
    </source>
</evidence>
<dbReference type="Proteomes" id="UP001597124">
    <property type="component" value="Unassembled WGS sequence"/>
</dbReference>
<dbReference type="InterPro" id="IPR000067">
    <property type="entry name" value="FlgMring_FliF"/>
</dbReference>
<feature type="compositionally biased region" description="Low complexity" evidence="10">
    <location>
        <begin position="308"/>
        <end position="319"/>
    </location>
</feature>
<dbReference type="InterPro" id="IPR006182">
    <property type="entry name" value="FliF_N_dom"/>
</dbReference>
<keyword evidence="15" id="KW-1185">Reference proteome</keyword>
<evidence type="ECO:0000256" key="9">
    <source>
        <dbReference type="PIRNR" id="PIRNR004862"/>
    </source>
</evidence>
<evidence type="ECO:0000256" key="8">
    <source>
        <dbReference type="ARBA" id="ARBA00023143"/>
    </source>
</evidence>
<protein>
    <recommendedName>
        <fullName evidence="9">Flagellar M-ring protein</fullName>
    </recommendedName>
</protein>
<keyword evidence="4" id="KW-1003">Cell membrane</keyword>